<evidence type="ECO:0000313" key="3">
    <source>
        <dbReference type="Proteomes" id="UP000024635"/>
    </source>
</evidence>
<dbReference type="OrthoDB" id="2162143at2759"/>
<proteinExistence type="predicted"/>
<sequence length="96" mass="11903">MMLIMVFMMVVMEWMRHLVHDSVMMMMLFVMWFMVLLMDNYLKWAEFIPALPKIMVNLAEKKTHRWRLMEHRWWWRLLWILLSIGTVTWISLSGVL</sequence>
<keyword evidence="1" id="KW-0812">Transmembrane</keyword>
<accession>A0A016TXI7</accession>
<protein>
    <submittedName>
        <fullName evidence="2">Uncharacterized protein</fullName>
    </submittedName>
</protein>
<gene>
    <name evidence="2" type="primary">Acey_s0070.g474</name>
    <name evidence="2" type="synonym">Acey-mks-6</name>
    <name evidence="2" type="ORF">Y032_0070g474</name>
</gene>
<keyword evidence="3" id="KW-1185">Reference proteome</keyword>
<keyword evidence="1" id="KW-1133">Transmembrane helix</keyword>
<dbReference type="Proteomes" id="UP000024635">
    <property type="component" value="Unassembled WGS sequence"/>
</dbReference>
<name>A0A016TXI7_9BILA</name>
<dbReference type="AlphaFoldDB" id="A0A016TXI7"/>
<keyword evidence="1" id="KW-0472">Membrane</keyword>
<comment type="caution">
    <text evidence="2">The sequence shown here is derived from an EMBL/GenBank/DDBJ whole genome shotgun (WGS) entry which is preliminary data.</text>
</comment>
<feature type="transmembrane region" description="Helical" evidence="1">
    <location>
        <begin position="73"/>
        <end position="92"/>
    </location>
</feature>
<evidence type="ECO:0000256" key="1">
    <source>
        <dbReference type="SAM" id="Phobius"/>
    </source>
</evidence>
<reference evidence="3" key="1">
    <citation type="journal article" date="2015" name="Nat. Genet.">
        <title>The genome and transcriptome of the zoonotic hookworm Ancylostoma ceylanicum identify infection-specific gene families.</title>
        <authorList>
            <person name="Schwarz E.M."/>
            <person name="Hu Y."/>
            <person name="Antoshechkin I."/>
            <person name="Miller M.M."/>
            <person name="Sternberg P.W."/>
            <person name="Aroian R.V."/>
        </authorList>
    </citation>
    <scope>NUCLEOTIDE SEQUENCE</scope>
    <source>
        <strain evidence="3">HY135</strain>
    </source>
</reference>
<organism evidence="2 3">
    <name type="scientific">Ancylostoma ceylanicum</name>
    <dbReference type="NCBI Taxonomy" id="53326"/>
    <lineage>
        <taxon>Eukaryota</taxon>
        <taxon>Metazoa</taxon>
        <taxon>Ecdysozoa</taxon>
        <taxon>Nematoda</taxon>
        <taxon>Chromadorea</taxon>
        <taxon>Rhabditida</taxon>
        <taxon>Rhabditina</taxon>
        <taxon>Rhabditomorpha</taxon>
        <taxon>Strongyloidea</taxon>
        <taxon>Ancylostomatidae</taxon>
        <taxon>Ancylostomatinae</taxon>
        <taxon>Ancylostoma</taxon>
    </lineage>
</organism>
<evidence type="ECO:0000313" key="2">
    <source>
        <dbReference type="EMBL" id="EYC07515.1"/>
    </source>
</evidence>
<dbReference type="EMBL" id="JARK01001406">
    <property type="protein sequence ID" value="EYC07515.1"/>
    <property type="molecule type" value="Genomic_DNA"/>
</dbReference>